<proteinExistence type="predicted"/>
<dbReference type="Pfam" id="PF13091">
    <property type="entry name" value="PLDc_2"/>
    <property type="match status" value="1"/>
</dbReference>
<dbReference type="GeneID" id="54551745"/>
<feature type="domain" description="PLD phosphodiesterase" evidence="1">
    <location>
        <begin position="170"/>
        <end position="197"/>
    </location>
</feature>
<dbReference type="PANTHER" id="PTHR21248:SF11">
    <property type="entry name" value="PLD PHOSPHODIESTERASE DOMAIN-CONTAINING PROTEIN"/>
    <property type="match status" value="1"/>
</dbReference>
<sequence>MSIPNRVSPSESRIARLNEAVFSTLEQATSDNLHDDPKYYARTPRELLSTSNSLAFETGTGSTIYETLRPLLESANHELILVTCFWAQSKSLDTINDILVHLSHKGIEKGVRIRVRICFSSLSIFQKLFHTQKVSGQTYPPSVWRSKLGLPSPEMLTGLDLEIKSVFLLPFSVMHPKFMIVDRRIAVMPSCNVSWEKWFEGYVKFTGPAVNDLLKFYSKFWERREELPPLGAEAVAAETSHHGSVPTFLLPSPHRRNPRFQPFTSTENVRAPHTPLNAFILTLIDKANSKIIIQTPNLTSPPVLSALLKALARGVDVQITTSENLMVIEQLVTAGTTTPRCVRKLRKRHMKLVSEWESRVGTGDEEAIAGLVRPGNLQLFYFRPKNGLKRKGQENGEPQQSHLKMMVVDDDVVVLGSGNLDRASWFTSQELGIAFFDRRLVAKVIQAVEASMNERRVRVTAS</sequence>
<gene>
    <name evidence="2" type="ORF">EI97DRAFT_434218</name>
</gene>
<evidence type="ECO:0000313" key="2">
    <source>
        <dbReference type="EMBL" id="KAF2275364.1"/>
    </source>
</evidence>
<protein>
    <submittedName>
        <fullName evidence="2">Phospholipase D/nuclease</fullName>
    </submittedName>
</protein>
<dbReference type="SMART" id="SM00155">
    <property type="entry name" value="PLDc"/>
    <property type="match status" value="2"/>
</dbReference>
<dbReference type="InterPro" id="IPR025202">
    <property type="entry name" value="PLD-like_dom"/>
</dbReference>
<dbReference type="PANTHER" id="PTHR21248">
    <property type="entry name" value="CARDIOLIPIN SYNTHASE"/>
    <property type="match status" value="1"/>
</dbReference>
<reference evidence="2" key="1">
    <citation type="journal article" date="2020" name="Stud. Mycol.">
        <title>101 Dothideomycetes genomes: a test case for predicting lifestyles and emergence of pathogens.</title>
        <authorList>
            <person name="Haridas S."/>
            <person name="Albert R."/>
            <person name="Binder M."/>
            <person name="Bloem J."/>
            <person name="Labutti K."/>
            <person name="Salamov A."/>
            <person name="Andreopoulos B."/>
            <person name="Baker S."/>
            <person name="Barry K."/>
            <person name="Bills G."/>
            <person name="Bluhm B."/>
            <person name="Cannon C."/>
            <person name="Castanera R."/>
            <person name="Culley D."/>
            <person name="Daum C."/>
            <person name="Ezra D."/>
            <person name="Gonzalez J."/>
            <person name="Henrissat B."/>
            <person name="Kuo A."/>
            <person name="Liang C."/>
            <person name="Lipzen A."/>
            <person name="Lutzoni F."/>
            <person name="Magnuson J."/>
            <person name="Mondo S."/>
            <person name="Nolan M."/>
            <person name="Ohm R."/>
            <person name="Pangilinan J."/>
            <person name="Park H.-J."/>
            <person name="Ramirez L."/>
            <person name="Alfaro M."/>
            <person name="Sun H."/>
            <person name="Tritt A."/>
            <person name="Yoshinaga Y."/>
            <person name="Zwiers L.-H."/>
            <person name="Turgeon B."/>
            <person name="Goodwin S."/>
            <person name="Spatafora J."/>
            <person name="Crous P."/>
            <person name="Grigoriev I."/>
        </authorList>
    </citation>
    <scope>NUCLEOTIDE SEQUENCE</scope>
    <source>
        <strain evidence="2">CBS 379.55</strain>
    </source>
</reference>
<dbReference type="GO" id="GO:0030572">
    <property type="term" value="F:phosphatidyltransferase activity"/>
    <property type="evidence" value="ECO:0007669"/>
    <property type="project" value="UniProtKB-ARBA"/>
</dbReference>
<dbReference type="GO" id="GO:0032049">
    <property type="term" value="P:cardiolipin biosynthetic process"/>
    <property type="evidence" value="ECO:0007669"/>
    <property type="project" value="UniProtKB-ARBA"/>
</dbReference>
<dbReference type="RefSeq" id="XP_033652903.1">
    <property type="nucleotide sequence ID" value="XM_033798570.1"/>
</dbReference>
<accession>A0A6A6JGP0</accession>
<name>A0A6A6JGP0_WESOR</name>
<dbReference type="Gene3D" id="3.30.870.10">
    <property type="entry name" value="Endonuclease Chain A"/>
    <property type="match status" value="2"/>
</dbReference>
<organism evidence="2 3">
    <name type="scientific">Westerdykella ornata</name>
    <dbReference type="NCBI Taxonomy" id="318751"/>
    <lineage>
        <taxon>Eukaryota</taxon>
        <taxon>Fungi</taxon>
        <taxon>Dikarya</taxon>
        <taxon>Ascomycota</taxon>
        <taxon>Pezizomycotina</taxon>
        <taxon>Dothideomycetes</taxon>
        <taxon>Pleosporomycetidae</taxon>
        <taxon>Pleosporales</taxon>
        <taxon>Sporormiaceae</taxon>
        <taxon>Westerdykella</taxon>
    </lineage>
</organism>
<keyword evidence="3" id="KW-1185">Reference proteome</keyword>
<dbReference type="OrthoDB" id="2958217at2759"/>
<evidence type="ECO:0000313" key="3">
    <source>
        <dbReference type="Proteomes" id="UP000800097"/>
    </source>
</evidence>
<evidence type="ECO:0000259" key="1">
    <source>
        <dbReference type="PROSITE" id="PS50035"/>
    </source>
</evidence>
<dbReference type="EMBL" id="ML986497">
    <property type="protein sequence ID" value="KAF2275364.1"/>
    <property type="molecule type" value="Genomic_DNA"/>
</dbReference>
<dbReference type="CDD" id="cd00138">
    <property type="entry name" value="PLDc_SF"/>
    <property type="match status" value="1"/>
</dbReference>
<dbReference type="Proteomes" id="UP000800097">
    <property type="component" value="Unassembled WGS sequence"/>
</dbReference>
<dbReference type="AlphaFoldDB" id="A0A6A6JGP0"/>
<dbReference type="PROSITE" id="PS50035">
    <property type="entry name" value="PLD"/>
    <property type="match status" value="2"/>
</dbReference>
<dbReference type="SUPFAM" id="SSF56024">
    <property type="entry name" value="Phospholipase D/nuclease"/>
    <property type="match status" value="2"/>
</dbReference>
<dbReference type="InterPro" id="IPR001736">
    <property type="entry name" value="PLipase_D/transphosphatidylase"/>
</dbReference>
<feature type="domain" description="PLD phosphodiesterase" evidence="1">
    <location>
        <begin position="402"/>
        <end position="424"/>
    </location>
</feature>